<comment type="caution">
    <text evidence="6">The sequence shown here is derived from an EMBL/GenBank/DDBJ whole genome shotgun (WGS) entry which is preliminary data.</text>
</comment>
<comment type="caution">
    <text evidence="2">Lacks conserved residue(s) required for the propagation of feature annotation.</text>
</comment>
<sequence length="247" mass="27519">MACFNIRGALFASLIVIIVFLCQTCLCFNLDGSPGSYAKFDHWEPCINGSLSFEFKTDRPNALLFYIDDGHSSFFELKLVGGIARLRLNLGGGTVILSAGQSLNDQQWHKVEIRRNGEQTTLTVDKIEHTRTLHGNEFDLNSTDDRYFFIGGLPDDYDQKLTTLALPSVIFEPKFRGSIRNLFYSSCAGPVERPTMINHDGILSSDEDLCERGNPCLNGGMCLTTDDGLMCDCTRIEFDGDRCETGK</sequence>
<keyword evidence="3" id="KW-0732">Signal</keyword>
<evidence type="ECO:0000313" key="6">
    <source>
        <dbReference type="EMBL" id="KAK6182559.1"/>
    </source>
</evidence>
<organism evidence="6 7">
    <name type="scientific">Patella caerulea</name>
    <name type="common">Rayed Mediterranean limpet</name>
    <dbReference type="NCBI Taxonomy" id="87958"/>
    <lineage>
        <taxon>Eukaryota</taxon>
        <taxon>Metazoa</taxon>
        <taxon>Spiralia</taxon>
        <taxon>Lophotrochozoa</taxon>
        <taxon>Mollusca</taxon>
        <taxon>Gastropoda</taxon>
        <taxon>Patellogastropoda</taxon>
        <taxon>Patelloidea</taxon>
        <taxon>Patellidae</taxon>
        <taxon>Patella</taxon>
    </lineage>
</organism>
<evidence type="ECO:0000313" key="7">
    <source>
        <dbReference type="Proteomes" id="UP001347796"/>
    </source>
</evidence>
<feature type="domain" description="Laminin G" evidence="4">
    <location>
        <begin position="27"/>
        <end position="210"/>
    </location>
</feature>
<dbReference type="PANTHER" id="PTHR15036:SF85">
    <property type="entry name" value="SP2353, ISOFORM A"/>
    <property type="match status" value="1"/>
</dbReference>
<evidence type="ECO:0000259" key="5">
    <source>
        <dbReference type="PROSITE" id="PS50026"/>
    </source>
</evidence>
<reference evidence="6 7" key="1">
    <citation type="submission" date="2024-01" db="EMBL/GenBank/DDBJ databases">
        <title>The genome of the rayed Mediterranean limpet Patella caerulea (Linnaeus, 1758).</title>
        <authorList>
            <person name="Anh-Thu Weber A."/>
            <person name="Halstead-Nussloch G."/>
        </authorList>
    </citation>
    <scope>NUCLEOTIDE SEQUENCE [LARGE SCALE GENOMIC DNA]</scope>
    <source>
        <strain evidence="6">AATW-2023a</strain>
        <tissue evidence="6">Whole specimen</tissue>
    </source>
</reference>
<dbReference type="CDD" id="cd00054">
    <property type="entry name" value="EGF_CA"/>
    <property type="match status" value="1"/>
</dbReference>
<dbReference type="Gene3D" id="2.60.120.200">
    <property type="match status" value="1"/>
</dbReference>
<dbReference type="GO" id="GO:0016020">
    <property type="term" value="C:membrane"/>
    <property type="evidence" value="ECO:0007669"/>
    <property type="project" value="UniProtKB-SubCell"/>
</dbReference>
<dbReference type="AlphaFoldDB" id="A0AAN8JUT1"/>
<proteinExistence type="predicted"/>
<dbReference type="SUPFAM" id="SSF49899">
    <property type="entry name" value="Concanavalin A-like lectins/glucanases"/>
    <property type="match status" value="1"/>
</dbReference>
<evidence type="ECO:0000259" key="4">
    <source>
        <dbReference type="PROSITE" id="PS50025"/>
    </source>
</evidence>
<keyword evidence="7" id="KW-1185">Reference proteome</keyword>
<evidence type="ECO:0000256" key="2">
    <source>
        <dbReference type="PROSITE-ProRule" id="PRU00076"/>
    </source>
</evidence>
<dbReference type="Pfam" id="PF02210">
    <property type="entry name" value="Laminin_G_2"/>
    <property type="match status" value="1"/>
</dbReference>
<dbReference type="CDD" id="cd00110">
    <property type="entry name" value="LamG"/>
    <property type="match status" value="1"/>
</dbReference>
<dbReference type="PROSITE" id="PS50025">
    <property type="entry name" value="LAM_G_DOMAIN"/>
    <property type="match status" value="1"/>
</dbReference>
<dbReference type="InterPro" id="IPR000742">
    <property type="entry name" value="EGF"/>
</dbReference>
<dbReference type="PANTHER" id="PTHR15036">
    <property type="entry name" value="PIKACHURIN-LIKE PROTEIN"/>
    <property type="match status" value="1"/>
</dbReference>
<feature type="domain" description="EGF-like" evidence="5">
    <location>
        <begin position="206"/>
        <end position="244"/>
    </location>
</feature>
<dbReference type="Proteomes" id="UP001347796">
    <property type="component" value="Unassembled WGS sequence"/>
</dbReference>
<dbReference type="Gene3D" id="2.10.25.10">
    <property type="entry name" value="Laminin"/>
    <property type="match status" value="1"/>
</dbReference>
<dbReference type="InterPro" id="IPR013320">
    <property type="entry name" value="ConA-like_dom_sf"/>
</dbReference>
<name>A0AAN8JUT1_PATCE</name>
<evidence type="ECO:0000256" key="3">
    <source>
        <dbReference type="SAM" id="SignalP"/>
    </source>
</evidence>
<keyword evidence="1" id="KW-1015">Disulfide bond</keyword>
<dbReference type="SMART" id="SM00282">
    <property type="entry name" value="LamG"/>
    <property type="match status" value="1"/>
</dbReference>
<dbReference type="Pfam" id="PF00008">
    <property type="entry name" value="EGF"/>
    <property type="match status" value="1"/>
</dbReference>
<gene>
    <name evidence="6" type="ORF">SNE40_010213</name>
</gene>
<dbReference type="SUPFAM" id="SSF57196">
    <property type="entry name" value="EGF/Laminin"/>
    <property type="match status" value="1"/>
</dbReference>
<feature type="signal peptide" evidence="3">
    <location>
        <begin position="1"/>
        <end position="27"/>
    </location>
</feature>
<keyword evidence="2" id="KW-0245">EGF-like domain</keyword>
<evidence type="ECO:0000256" key="1">
    <source>
        <dbReference type="ARBA" id="ARBA00023157"/>
    </source>
</evidence>
<dbReference type="InterPro" id="IPR050372">
    <property type="entry name" value="Neurexin-related_CASP"/>
</dbReference>
<dbReference type="EMBL" id="JAZGQO010000007">
    <property type="protein sequence ID" value="KAK6182559.1"/>
    <property type="molecule type" value="Genomic_DNA"/>
</dbReference>
<accession>A0AAN8JUT1</accession>
<protein>
    <submittedName>
        <fullName evidence="6">Uncharacterized protein</fullName>
    </submittedName>
</protein>
<dbReference type="InterPro" id="IPR001791">
    <property type="entry name" value="Laminin_G"/>
</dbReference>
<dbReference type="PROSITE" id="PS50026">
    <property type="entry name" value="EGF_3"/>
    <property type="match status" value="1"/>
</dbReference>
<feature type="chain" id="PRO_5043017870" evidence="3">
    <location>
        <begin position="28"/>
        <end position="247"/>
    </location>
</feature>